<dbReference type="Proteomes" id="UP000008867">
    <property type="component" value="Chromosome 9"/>
</dbReference>
<dbReference type="Gene3D" id="3.80.10.10">
    <property type="entry name" value="Ribonuclease Inhibitor"/>
    <property type="match status" value="1"/>
</dbReference>
<dbReference type="InterPro" id="IPR032675">
    <property type="entry name" value="LRR_dom_sf"/>
</dbReference>
<dbReference type="eggNOG" id="ENOG502RDY7">
    <property type="taxonomic scope" value="Eukaryota"/>
</dbReference>
<feature type="region of interest" description="Disordered" evidence="1">
    <location>
        <begin position="1"/>
        <end position="21"/>
    </location>
</feature>
<dbReference type="AlphaFoldDB" id="E7A391"/>
<dbReference type="SUPFAM" id="SSF52047">
    <property type="entry name" value="RNI-like"/>
    <property type="match status" value="1"/>
</dbReference>
<feature type="region of interest" description="Disordered" evidence="1">
    <location>
        <begin position="39"/>
        <end position="93"/>
    </location>
</feature>
<name>E7A391_SPORE</name>
<feature type="compositionally biased region" description="Basic and acidic residues" evidence="1">
    <location>
        <begin position="247"/>
        <end position="259"/>
    </location>
</feature>
<dbReference type="HOGENOM" id="CLU_495375_0_0_1"/>
<dbReference type="EMBL" id="FQ311474">
    <property type="protein sequence ID" value="CBQ74014.1"/>
    <property type="molecule type" value="Genomic_DNA"/>
</dbReference>
<dbReference type="OrthoDB" id="2549725at2759"/>
<dbReference type="VEuPathDB" id="FungiDB:sr14576"/>
<proteinExistence type="predicted"/>
<reference evidence="2 3" key="1">
    <citation type="journal article" date="2010" name="Science">
        <title>Pathogenicity determinants in smut fungi revealed by genome comparison.</title>
        <authorList>
            <person name="Schirawski J."/>
            <person name="Mannhaupt G."/>
            <person name="Muench K."/>
            <person name="Brefort T."/>
            <person name="Schipper K."/>
            <person name="Doehlemann G."/>
            <person name="Di Stasio M."/>
            <person name="Roessel N."/>
            <person name="Mendoza-Mendoza A."/>
            <person name="Pester D."/>
            <person name="Mueller O."/>
            <person name="Winterberg B."/>
            <person name="Meyer E."/>
            <person name="Ghareeb H."/>
            <person name="Wollenberg T."/>
            <person name="Muensterkoetter M."/>
            <person name="Wong P."/>
            <person name="Walter M."/>
            <person name="Stukenbrock E."/>
            <person name="Gueldener U."/>
            <person name="Kahmann R."/>
        </authorList>
    </citation>
    <scope>NUCLEOTIDE SEQUENCE [LARGE SCALE GENOMIC DNA]</scope>
    <source>
        <strain evidence="3">SRZ2</strain>
    </source>
</reference>
<feature type="compositionally biased region" description="Acidic residues" evidence="1">
    <location>
        <begin position="260"/>
        <end position="270"/>
    </location>
</feature>
<sequence length="550" mass="60109">MTHAESSKPSVNERLSRAREQDLRTCRNLQAKLARAQLHDAVNPAPPQRAIPTHAPSSSRTTGLLFLSSTQQAQREHEQRSRERQLKRQVAGPIPPHSWRDEFERLSVRRGVASLDRQRLLDLVSSTGRDAEGGKANGGDVLERERARRHRAAVCAGLRYHHDGTDGGEALSLRDMTLCVIADALNRPSVANALVPEMDRAQSREVLEYLPRHMQHRMLALCGRIAATDWPLSDWAAQALVHLDQPNHADSDRSQHSTADEADDDWEASIDTDPHPTPFPRTATATLDVSFSTLTPRTLTRLLSTLAPLALTTLSLAGISSAPLDTRAMHAVFAQLPNLQLLCLAGSSLSTSSVDEPPRAGVFLRKLSRSCAKLETLDVGGCAWVSAEAVLAVSWGVAWPRMRRVLLSGCAAVVDPGGGTEGAVGKAAGNWVAPWHAVHVQRFDQLAEAAYTEGRDAFDVFSDAAPQRSAARARFSDYVSNAIQPAIVTHMTPAAARAQGADGVLMEYVRCPRSAAKVEMWLWTRARILDAIRGRAQPGARQRAWIDVYF</sequence>
<feature type="compositionally biased region" description="Polar residues" evidence="1">
    <location>
        <begin position="55"/>
        <end position="70"/>
    </location>
</feature>
<gene>
    <name evidence="2" type="ORF">sr14576</name>
</gene>
<evidence type="ECO:0000313" key="2">
    <source>
        <dbReference type="EMBL" id="CBQ74014.1"/>
    </source>
</evidence>
<feature type="region of interest" description="Disordered" evidence="1">
    <location>
        <begin position="247"/>
        <end position="282"/>
    </location>
</feature>
<protein>
    <submittedName>
        <fullName evidence="2">Uncharacterized protein</fullName>
    </submittedName>
</protein>
<accession>E7A391</accession>
<feature type="compositionally biased region" description="Basic and acidic residues" evidence="1">
    <location>
        <begin position="74"/>
        <end position="86"/>
    </location>
</feature>
<keyword evidence="3" id="KW-1185">Reference proteome</keyword>
<evidence type="ECO:0000256" key="1">
    <source>
        <dbReference type="SAM" id="MobiDB-lite"/>
    </source>
</evidence>
<evidence type="ECO:0000313" key="3">
    <source>
        <dbReference type="Proteomes" id="UP000008867"/>
    </source>
</evidence>
<organism evidence="2 3">
    <name type="scientific">Sporisorium reilianum (strain SRZ2)</name>
    <name type="common">Maize head smut fungus</name>
    <dbReference type="NCBI Taxonomy" id="999809"/>
    <lineage>
        <taxon>Eukaryota</taxon>
        <taxon>Fungi</taxon>
        <taxon>Dikarya</taxon>
        <taxon>Basidiomycota</taxon>
        <taxon>Ustilaginomycotina</taxon>
        <taxon>Ustilaginomycetes</taxon>
        <taxon>Ustilaginales</taxon>
        <taxon>Ustilaginaceae</taxon>
        <taxon>Sporisorium</taxon>
    </lineage>
</organism>